<dbReference type="InterPro" id="IPR013750">
    <property type="entry name" value="GHMP_kinase_C_dom"/>
</dbReference>
<dbReference type="PANTHER" id="PTHR20861">
    <property type="entry name" value="HOMOSERINE/4-DIPHOSPHOCYTIDYL-2-C-METHYL-D-ERYTHRITOL KINASE"/>
    <property type="match status" value="1"/>
</dbReference>
<organism evidence="3 4">
    <name type="scientific">Posidoniimonas corsicana</name>
    <dbReference type="NCBI Taxonomy" id="1938618"/>
    <lineage>
        <taxon>Bacteria</taxon>
        <taxon>Pseudomonadati</taxon>
        <taxon>Planctomycetota</taxon>
        <taxon>Planctomycetia</taxon>
        <taxon>Pirellulales</taxon>
        <taxon>Lacipirellulaceae</taxon>
        <taxon>Posidoniimonas</taxon>
    </lineage>
</organism>
<dbReference type="EMBL" id="SIHJ01000001">
    <property type="protein sequence ID" value="TWT35481.1"/>
    <property type="molecule type" value="Genomic_DNA"/>
</dbReference>
<dbReference type="PIRSF" id="PIRSF004884">
    <property type="entry name" value="Sugar_kin_arch"/>
    <property type="match status" value="1"/>
</dbReference>
<dbReference type="Pfam" id="PF08544">
    <property type="entry name" value="GHMP_kinases_C"/>
    <property type="match status" value="1"/>
</dbReference>
<dbReference type="InterPro" id="IPR004422">
    <property type="entry name" value="RFAP_synthase"/>
</dbReference>
<gene>
    <name evidence="3" type="ORF">KOR34_03730</name>
</gene>
<protein>
    <recommendedName>
        <fullName evidence="2">GHMP kinase C-terminal domain-containing protein</fullName>
    </recommendedName>
</protein>
<reference evidence="3 4" key="1">
    <citation type="submission" date="2019-02" db="EMBL/GenBank/DDBJ databases">
        <title>Deep-cultivation of Planctomycetes and their phenomic and genomic characterization uncovers novel biology.</title>
        <authorList>
            <person name="Wiegand S."/>
            <person name="Jogler M."/>
            <person name="Boedeker C."/>
            <person name="Pinto D."/>
            <person name="Vollmers J."/>
            <person name="Rivas-Marin E."/>
            <person name="Kohn T."/>
            <person name="Peeters S.H."/>
            <person name="Heuer A."/>
            <person name="Rast P."/>
            <person name="Oberbeckmann S."/>
            <person name="Bunk B."/>
            <person name="Jeske O."/>
            <person name="Meyerdierks A."/>
            <person name="Storesund J.E."/>
            <person name="Kallscheuer N."/>
            <person name="Luecker S."/>
            <person name="Lage O.M."/>
            <person name="Pohl T."/>
            <person name="Merkel B.J."/>
            <person name="Hornburger P."/>
            <person name="Mueller R.-W."/>
            <person name="Bruemmer F."/>
            <person name="Labrenz M."/>
            <person name="Spormann A.M."/>
            <person name="Op Den Camp H."/>
            <person name="Overmann J."/>
            <person name="Amann R."/>
            <person name="Jetten M.S.M."/>
            <person name="Mascher T."/>
            <person name="Medema M.H."/>
            <person name="Devos D.P."/>
            <person name="Kaster A.-K."/>
            <person name="Ovreas L."/>
            <person name="Rohde M."/>
            <person name="Galperin M.Y."/>
            <person name="Jogler C."/>
        </authorList>
    </citation>
    <scope>NUCLEOTIDE SEQUENCE [LARGE SCALE GENOMIC DNA]</scope>
    <source>
        <strain evidence="3 4">KOR34</strain>
    </source>
</reference>
<keyword evidence="4" id="KW-1185">Reference proteome</keyword>
<feature type="domain" description="GHMP kinase C-terminal" evidence="2">
    <location>
        <begin position="251"/>
        <end position="298"/>
    </location>
</feature>
<dbReference type="PANTHER" id="PTHR20861:SF6">
    <property type="entry name" value="BETA-RIBOFURANOSYLPHENOL 5'-PHOSPHATE SYNTHASE"/>
    <property type="match status" value="1"/>
</dbReference>
<proteinExistence type="predicted"/>
<dbReference type="Proteomes" id="UP000316714">
    <property type="component" value="Unassembled WGS sequence"/>
</dbReference>
<evidence type="ECO:0000259" key="2">
    <source>
        <dbReference type="Pfam" id="PF08544"/>
    </source>
</evidence>
<evidence type="ECO:0000256" key="1">
    <source>
        <dbReference type="ARBA" id="ARBA00022679"/>
    </source>
</evidence>
<evidence type="ECO:0000313" key="4">
    <source>
        <dbReference type="Proteomes" id="UP000316714"/>
    </source>
</evidence>
<dbReference type="GO" id="GO:0016740">
    <property type="term" value="F:transferase activity"/>
    <property type="evidence" value="ECO:0007669"/>
    <property type="project" value="UniProtKB-KW"/>
</dbReference>
<evidence type="ECO:0000313" key="3">
    <source>
        <dbReference type="EMBL" id="TWT35481.1"/>
    </source>
</evidence>
<keyword evidence="1" id="KW-0808">Transferase</keyword>
<dbReference type="AlphaFoldDB" id="A0A5C5VB05"/>
<name>A0A5C5VB05_9BACT</name>
<sequence length="325" mass="33426">MTLPTAVNVCAPSRLHFGLFSFNDPSSPLQYGGVGVMINAPGVRLRAERSDQPKAAGLHADRVASFARRAAEQIGPAAGAIEWRVNAAPRQHVGLGLGTQLGMSVAAAAIALAGGEAHSAAELAQASGRGLRSAIGAHGFMSGGMLIDGGHPSTEPLGRLEHRVDLPAAWRFVLIIPPVEEGLANTAEQDAFARMPPPPDEVTRRLHSLATDELLPAARGANFAHFADTLYEYGRSAGECFAAVQGGPFAGPAIAERVALLRSLGVAGCGQSSWGPTVFAVTPDEASAGSLIDQLRDAPSTSDCDLLAAAPCNTGATVTPLYSSP</sequence>
<comment type="caution">
    <text evidence="3">The sequence shown here is derived from an EMBL/GenBank/DDBJ whole genome shotgun (WGS) entry which is preliminary data.</text>
</comment>
<dbReference type="RefSeq" id="WP_197531057.1">
    <property type="nucleotide sequence ID" value="NZ_SIHJ01000001.1"/>
</dbReference>
<accession>A0A5C5VB05</accession>